<accession>A0A1I7WXJ8</accession>
<evidence type="ECO:0000313" key="3">
    <source>
        <dbReference type="WBParaSite" id="Hba_09928"/>
    </source>
</evidence>
<protein>
    <submittedName>
        <fullName evidence="3">Glyco_tran_10_N domain-containing protein</fullName>
    </submittedName>
</protein>
<keyword evidence="1" id="KW-0472">Membrane</keyword>
<feature type="transmembrane region" description="Helical" evidence="1">
    <location>
        <begin position="149"/>
        <end position="171"/>
    </location>
</feature>
<proteinExistence type="predicted"/>
<dbReference type="WBParaSite" id="Hba_09928">
    <property type="protein sequence ID" value="Hba_09928"/>
    <property type="gene ID" value="Hba_09928"/>
</dbReference>
<evidence type="ECO:0000256" key="1">
    <source>
        <dbReference type="SAM" id="Phobius"/>
    </source>
</evidence>
<keyword evidence="1" id="KW-0812">Transmembrane</keyword>
<name>A0A1I7WXJ8_HETBA</name>
<dbReference type="Proteomes" id="UP000095283">
    <property type="component" value="Unplaced"/>
</dbReference>
<feature type="transmembrane region" description="Helical" evidence="1">
    <location>
        <begin position="27"/>
        <end position="46"/>
    </location>
</feature>
<sequence>MTKHLSADGRALSRNDLYSTSSLKKRIFVVLAIFCVVLFVLTMSLIPHHNFQWWPYKPTPHSDLMACFTNYVIKLNGLKVDQNSRSVSIDWQKIRLISKQCIYTTTIFLTLILKHCKTFNNKLILRGIPEIFENGSTTSPSIIDSNFLYTSWFCLYNSFFTSCSIEFVWILGRQRFVAIIILEEYPLSTEHLHPKYEKRLSSSILIKEELSIIPSTLWRSHGPLQLKAVLTTAVFNGKNSTFWHKFLYKMTPNIFLIILSE</sequence>
<dbReference type="AlphaFoldDB" id="A0A1I7WXJ8"/>
<organism evidence="2 3">
    <name type="scientific">Heterorhabditis bacteriophora</name>
    <name type="common">Entomopathogenic nematode worm</name>
    <dbReference type="NCBI Taxonomy" id="37862"/>
    <lineage>
        <taxon>Eukaryota</taxon>
        <taxon>Metazoa</taxon>
        <taxon>Ecdysozoa</taxon>
        <taxon>Nematoda</taxon>
        <taxon>Chromadorea</taxon>
        <taxon>Rhabditida</taxon>
        <taxon>Rhabditina</taxon>
        <taxon>Rhabditomorpha</taxon>
        <taxon>Strongyloidea</taxon>
        <taxon>Heterorhabditidae</taxon>
        <taxon>Heterorhabditis</taxon>
    </lineage>
</organism>
<reference evidence="3" key="1">
    <citation type="submission" date="2016-11" db="UniProtKB">
        <authorList>
            <consortium name="WormBaseParasite"/>
        </authorList>
    </citation>
    <scope>IDENTIFICATION</scope>
</reference>
<evidence type="ECO:0000313" key="2">
    <source>
        <dbReference type="Proteomes" id="UP000095283"/>
    </source>
</evidence>
<keyword evidence="2" id="KW-1185">Reference proteome</keyword>
<keyword evidence="1" id="KW-1133">Transmembrane helix</keyword>